<reference evidence="2 3" key="1">
    <citation type="submission" date="2016-10" db="EMBL/GenBank/DDBJ databases">
        <title>Genome sequence of Rothia aeria strain JCM11412.</title>
        <authorList>
            <person name="Nambu T."/>
        </authorList>
    </citation>
    <scope>NUCLEOTIDE SEQUENCE [LARGE SCALE GENOMIC DNA]</scope>
    <source>
        <strain evidence="2 3">JCM 11412</strain>
    </source>
</reference>
<keyword evidence="3" id="KW-1185">Reference proteome</keyword>
<organism evidence="2 3">
    <name type="scientific">Rothia aeria</name>
    <dbReference type="NCBI Taxonomy" id="172042"/>
    <lineage>
        <taxon>Bacteria</taxon>
        <taxon>Bacillati</taxon>
        <taxon>Actinomycetota</taxon>
        <taxon>Actinomycetes</taxon>
        <taxon>Micrococcales</taxon>
        <taxon>Micrococcaceae</taxon>
        <taxon>Rothia</taxon>
    </lineage>
</organism>
<proteinExistence type="predicted"/>
<gene>
    <name evidence="2" type="ORF">RA11412_2720</name>
</gene>
<evidence type="ECO:0000313" key="2">
    <source>
        <dbReference type="EMBL" id="BAV89019.1"/>
    </source>
</evidence>
<feature type="compositionally biased region" description="Basic and acidic residues" evidence="1">
    <location>
        <begin position="22"/>
        <end position="44"/>
    </location>
</feature>
<dbReference type="Proteomes" id="UP000250241">
    <property type="component" value="Chromosome"/>
</dbReference>
<dbReference type="AlphaFoldDB" id="A0A2Z5R505"/>
<evidence type="ECO:0000313" key="3">
    <source>
        <dbReference type="Proteomes" id="UP000250241"/>
    </source>
</evidence>
<sequence>MLNVTDCAKNAPGQYSPSPQYEPEKSTGKKNSADENEAESKNSK</sequence>
<dbReference type="KEGG" id="raj:RA11412_2720"/>
<dbReference type="EMBL" id="AP017895">
    <property type="protein sequence ID" value="BAV89019.1"/>
    <property type="molecule type" value="Genomic_DNA"/>
</dbReference>
<feature type="region of interest" description="Disordered" evidence="1">
    <location>
        <begin position="1"/>
        <end position="44"/>
    </location>
</feature>
<name>A0A2Z5R505_9MICC</name>
<accession>A0A2Z5R505</accession>
<protein>
    <submittedName>
        <fullName evidence="2">Uncharacterized protein</fullName>
    </submittedName>
</protein>
<evidence type="ECO:0000256" key="1">
    <source>
        <dbReference type="SAM" id="MobiDB-lite"/>
    </source>
</evidence>